<evidence type="ECO:0000256" key="1">
    <source>
        <dbReference type="ARBA" id="ARBA00001946"/>
    </source>
</evidence>
<dbReference type="UniPathway" id="UPA00135">
    <property type="reaction ID" value="UER00198"/>
</dbReference>
<comment type="similarity">
    <text evidence="3">Belongs to the HAD-like hydrolase superfamily. SerB family.</text>
</comment>
<evidence type="ECO:0000256" key="2">
    <source>
        <dbReference type="ARBA" id="ARBA00005135"/>
    </source>
</evidence>
<dbReference type="OrthoDB" id="9792539at2"/>
<name>A0A346NNU0_9ALTE</name>
<comment type="cofactor">
    <cofactor evidence="1">
        <name>Mg(2+)</name>
        <dbReference type="ChEBI" id="CHEBI:18420"/>
    </cofactor>
</comment>
<comment type="catalytic activity">
    <reaction evidence="12">
        <text>O-phospho-L-serine + H2O = L-serine + phosphate</text>
        <dbReference type="Rhea" id="RHEA:21208"/>
        <dbReference type="ChEBI" id="CHEBI:15377"/>
        <dbReference type="ChEBI" id="CHEBI:33384"/>
        <dbReference type="ChEBI" id="CHEBI:43474"/>
        <dbReference type="ChEBI" id="CHEBI:57524"/>
        <dbReference type="EC" id="3.1.3.3"/>
    </reaction>
</comment>
<keyword evidence="9" id="KW-0460">Magnesium</keyword>
<dbReference type="PANTHER" id="PTHR43344:SF2">
    <property type="entry name" value="PHOSPHOSERINE PHOSPHATASE"/>
    <property type="match status" value="1"/>
</dbReference>
<keyword evidence="7" id="KW-0479">Metal-binding</keyword>
<dbReference type="Proteomes" id="UP000262073">
    <property type="component" value="Chromosome"/>
</dbReference>
<reference evidence="15 16" key="1">
    <citation type="submission" date="2018-08" db="EMBL/GenBank/DDBJ databases">
        <title>Salinimonas sediminis sp. nov., a piezophilic bacterium isolated from a deep-sea sediment sample from the New Britain Trench.</title>
        <authorList>
            <person name="Cao J."/>
        </authorList>
    </citation>
    <scope>NUCLEOTIDE SEQUENCE [LARGE SCALE GENOMIC DNA]</scope>
    <source>
        <strain evidence="15 16">N102</strain>
    </source>
</reference>
<protein>
    <recommendedName>
        <fullName evidence="5">Phosphoserine phosphatase</fullName>
        <ecNumber evidence="4">3.1.3.3</ecNumber>
    </recommendedName>
    <alternativeName>
        <fullName evidence="11">O-phosphoserine phosphohydrolase</fullName>
    </alternativeName>
</protein>
<evidence type="ECO:0000256" key="6">
    <source>
        <dbReference type="ARBA" id="ARBA00022605"/>
    </source>
</evidence>
<evidence type="ECO:0000256" key="11">
    <source>
        <dbReference type="ARBA" id="ARBA00031693"/>
    </source>
</evidence>
<evidence type="ECO:0000313" key="16">
    <source>
        <dbReference type="Proteomes" id="UP000262073"/>
    </source>
</evidence>
<dbReference type="SFLD" id="SFLDG01136">
    <property type="entry name" value="C1.6:_Phosphoserine_Phosphatas"/>
    <property type="match status" value="1"/>
</dbReference>
<dbReference type="AlphaFoldDB" id="A0A346NNU0"/>
<dbReference type="InterPro" id="IPR004469">
    <property type="entry name" value="PSP"/>
</dbReference>
<keyword evidence="6" id="KW-0028">Amino-acid biosynthesis</keyword>
<evidence type="ECO:0000256" key="9">
    <source>
        <dbReference type="ARBA" id="ARBA00022842"/>
    </source>
</evidence>
<keyword evidence="10" id="KW-0718">Serine biosynthesis</keyword>
<dbReference type="InterPro" id="IPR023214">
    <property type="entry name" value="HAD_sf"/>
</dbReference>
<gene>
    <name evidence="15" type="primary">serB</name>
    <name evidence="15" type="ORF">D0Y50_13060</name>
</gene>
<keyword evidence="8 15" id="KW-0378">Hydrolase</keyword>
<dbReference type="RefSeq" id="WP_108566058.1">
    <property type="nucleotide sequence ID" value="NZ_CP031769.1"/>
</dbReference>
<dbReference type="EC" id="3.1.3.3" evidence="4"/>
<comment type="pathway">
    <text evidence="2">Amino-acid biosynthesis; L-serine biosynthesis; L-serine from 3-phospho-D-glycerate: step 3/3.</text>
</comment>
<dbReference type="GO" id="GO:0000287">
    <property type="term" value="F:magnesium ion binding"/>
    <property type="evidence" value="ECO:0007669"/>
    <property type="project" value="TreeGrafter"/>
</dbReference>
<organism evidence="15 16">
    <name type="scientific">Salinimonas sediminis</name>
    <dbReference type="NCBI Taxonomy" id="2303538"/>
    <lineage>
        <taxon>Bacteria</taxon>
        <taxon>Pseudomonadati</taxon>
        <taxon>Pseudomonadota</taxon>
        <taxon>Gammaproteobacteria</taxon>
        <taxon>Alteromonadales</taxon>
        <taxon>Alteromonadaceae</taxon>
        <taxon>Alteromonas/Salinimonas group</taxon>
        <taxon>Salinimonas</taxon>
    </lineage>
</organism>
<dbReference type="CDD" id="cd07500">
    <property type="entry name" value="HAD_PSP"/>
    <property type="match status" value="1"/>
</dbReference>
<accession>A0A346NNU0</accession>
<evidence type="ECO:0000256" key="14">
    <source>
        <dbReference type="PIRSR" id="PIRSR604469-1"/>
    </source>
</evidence>
<dbReference type="GO" id="GO:0036424">
    <property type="term" value="F:L-phosphoserine phosphatase activity"/>
    <property type="evidence" value="ECO:0007669"/>
    <property type="project" value="InterPro"/>
</dbReference>
<feature type="active site" description="Proton donor" evidence="14">
    <location>
        <position position="146"/>
    </location>
</feature>
<dbReference type="InterPro" id="IPR050582">
    <property type="entry name" value="HAD-like_SerB"/>
</dbReference>
<dbReference type="GO" id="GO:0005737">
    <property type="term" value="C:cytoplasm"/>
    <property type="evidence" value="ECO:0007669"/>
    <property type="project" value="TreeGrafter"/>
</dbReference>
<dbReference type="SFLD" id="SFLDF00029">
    <property type="entry name" value="phosphoserine_phosphatase"/>
    <property type="match status" value="1"/>
</dbReference>
<evidence type="ECO:0000256" key="8">
    <source>
        <dbReference type="ARBA" id="ARBA00022801"/>
    </source>
</evidence>
<evidence type="ECO:0000256" key="13">
    <source>
        <dbReference type="ARBA" id="ARBA00048523"/>
    </source>
</evidence>
<dbReference type="KEGG" id="salm:D0Y50_13060"/>
<proteinExistence type="inferred from homology"/>
<keyword evidence="16" id="KW-1185">Reference proteome</keyword>
<evidence type="ECO:0000256" key="3">
    <source>
        <dbReference type="ARBA" id="ARBA00009184"/>
    </source>
</evidence>
<dbReference type="NCBIfam" id="TIGR00338">
    <property type="entry name" value="serB"/>
    <property type="match status" value="1"/>
</dbReference>
<feature type="active site" description="Nucleophile" evidence="14">
    <location>
        <position position="144"/>
    </location>
</feature>
<dbReference type="InterPro" id="IPR036412">
    <property type="entry name" value="HAD-like_sf"/>
</dbReference>
<evidence type="ECO:0000256" key="7">
    <source>
        <dbReference type="ARBA" id="ARBA00022723"/>
    </source>
</evidence>
<dbReference type="EMBL" id="CP031769">
    <property type="protein sequence ID" value="AXR07197.1"/>
    <property type="molecule type" value="Genomic_DNA"/>
</dbReference>
<dbReference type="GO" id="GO:0006564">
    <property type="term" value="P:L-serine biosynthetic process"/>
    <property type="evidence" value="ECO:0007669"/>
    <property type="project" value="UniProtKB-KW"/>
</dbReference>
<dbReference type="SFLD" id="SFLDG01137">
    <property type="entry name" value="C1.6.1:_Phosphoserine_Phosphat"/>
    <property type="match status" value="1"/>
</dbReference>
<evidence type="ECO:0000256" key="12">
    <source>
        <dbReference type="ARBA" id="ARBA00048138"/>
    </source>
</evidence>
<evidence type="ECO:0000313" key="15">
    <source>
        <dbReference type="EMBL" id="AXR07197.1"/>
    </source>
</evidence>
<dbReference type="PANTHER" id="PTHR43344">
    <property type="entry name" value="PHOSPHOSERINE PHOSPHATASE"/>
    <property type="match status" value="1"/>
</dbReference>
<dbReference type="SUPFAM" id="SSF56784">
    <property type="entry name" value="HAD-like"/>
    <property type="match status" value="1"/>
</dbReference>
<dbReference type="SFLD" id="SFLDS00003">
    <property type="entry name" value="Haloacid_Dehalogenase"/>
    <property type="match status" value="1"/>
</dbReference>
<evidence type="ECO:0000256" key="4">
    <source>
        <dbReference type="ARBA" id="ARBA00012640"/>
    </source>
</evidence>
<dbReference type="Pfam" id="PF00702">
    <property type="entry name" value="Hydrolase"/>
    <property type="match status" value="1"/>
</dbReference>
<evidence type="ECO:0000256" key="5">
    <source>
        <dbReference type="ARBA" id="ARBA00015196"/>
    </source>
</evidence>
<comment type="catalytic activity">
    <reaction evidence="13">
        <text>O-phospho-D-serine + H2O = D-serine + phosphate</text>
        <dbReference type="Rhea" id="RHEA:24873"/>
        <dbReference type="ChEBI" id="CHEBI:15377"/>
        <dbReference type="ChEBI" id="CHEBI:35247"/>
        <dbReference type="ChEBI" id="CHEBI:43474"/>
        <dbReference type="ChEBI" id="CHEBI:58680"/>
        <dbReference type="EC" id="3.1.3.3"/>
    </reaction>
</comment>
<sequence length="345" mass="37395">MLTVTGSIVAALPISQFQRFAHQFLLESFQTRSALVFKAGQWEKQSALDVEESGTVLTVFAQSLNFHQLEGMITGLADTVTLGSFSRHPLCNIYGDTVLRAHVEVNDADRLKERLVAVSQAFHIEVGVQHHQPKLAEPGLLVMDMDSTVIQIECIDEIAVLAGRGDEVAKVTAKAMRGELDFNQSLITRVACLKGVELAKLEQIRDSLPLTPGIQLLVKELKMRNWRLAIASGGFTFFADYLCQRLGLDDAISNTLAVENGVLTGHVGEAIVNAQVKAQAITELAEQYAIEPAQTIAAGDGANDLLMMDAAALGVACHAKPVVNDKADVAIRHTGLHSLLYFLEV</sequence>
<dbReference type="NCBIfam" id="TIGR01488">
    <property type="entry name" value="HAD-SF-IB"/>
    <property type="match status" value="1"/>
</dbReference>
<dbReference type="Gene3D" id="3.40.50.1000">
    <property type="entry name" value="HAD superfamily/HAD-like"/>
    <property type="match status" value="1"/>
</dbReference>
<evidence type="ECO:0000256" key="10">
    <source>
        <dbReference type="ARBA" id="ARBA00023299"/>
    </source>
</evidence>